<dbReference type="CDD" id="cd05474">
    <property type="entry name" value="SAP_like"/>
    <property type="match status" value="1"/>
</dbReference>
<dbReference type="InterPro" id="IPR001461">
    <property type="entry name" value="Aspartic_peptidase_A1"/>
</dbReference>
<dbReference type="GO" id="GO:0004190">
    <property type="term" value="F:aspartic-type endopeptidase activity"/>
    <property type="evidence" value="ECO:0007669"/>
    <property type="project" value="UniProtKB-KW"/>
</dbReference>
<dbReference type="PROSITE" id="PS51767">
    <property type="entry name" value="PEPTIDASE_A1"/>
    <property type="match status" value="1"/>
</dbReference>
<accession>A0AAV5QVM1</accession>
<evidence type="ECO:0000313" key="11">
    <source>
        <dbReference type="EMBL" id="GMM38482.1"/>
    </source>
</evidence>
<dbReference type="PANTHER" id="PTHR47966">
    <property type="entry name" value="BETA-SITE APP-CLEAVING ENZYME, ISOFORM A-RELATED"/>
    <property type="match status" value="1"/>
</dbReference>
<reference evidence="11 12" key="1">
    <citation type="journal article" date="2023" name="Elife">
        <title>Identification of key yeast species and microbe-microbe interactions impacting larval growth of Drosophila in the wild.</title>
        <authorList>
            <person name="Mure A."/>
            <person name="Sugiura Y."/>
            <person name="Maeda R."/>
            <person name="Honda K."/>
            <person name="Sakurai N."/>
            <person name="Takahashi Y."/>
            <person name="Watada M."/>
            <person name="Katoh T."/>
            <person name="Gotoh A."/>
            <person name="Gotoh Y."/>
            <person name="Taniguchi I."/>
            <person name="Nakamura K."/>
            <person name="Hayashi T."/>
            <person name="Katayama T."/>
            <person name="Uemura T."/>
            <person name="Hattori Y."/>
        </authorList>
    </citation>
    <scope>NUCLEOTIDE SEQUENCE [LARGE SCALE GENOMIC DNA]</scope>
    <source>
        <strain evidence="11 12">SC-9</strain>
    </source>
</reference>
<comment type="similarity">
    <text evidence="1 8">Belongs to the peptidase A1 family.</text>
</comment>
<evidence type="ECO:0000256" key="1">
    <source>
        <dbReference type="ARBA" id="ARBA00007447"/>
    </source>
</evidence>
<dbReference type="PANTHER" id="PTHR47966:SF65">
    <property type="entry name" value="ASPARTIC-TYPE ENDOPEPTIDASE"/>
    <property type="match status" value="1"/>
</dbReference>
<sequence length="443" mass="48959">MILLSSFIIPLTLLSIASQALPITKRQPRQPIILDFDIVRSSPTFNLSASEVLSSPSLGIQSKNSRNVSAQDLLFELENEYSTYMTEIQMGTPPQKLKVSVDTGSSDLWIPGSSSNNAQEISSVYGSYNMNSSSSAKEYHPNFRIAYSDSSQAQGIWADDTLQLNNIEIPQFIFGLAQSHTAGFGVFGIGFPSNEASVWILDAMARGDISLSESELEAKGLGGFRYDNFPIRLKKEGYIDRAGYSLFLSSADSERGSILFGAIDHAKYQGSSLPMLDLVKIDGSGYAVNQSMAFYVELQDVVVNNKSYFSNNNNSYPALLDSGTSLIYAPSEVAFKIQESYATYSSKYMHYTASCDAQGPDFQFQFKGVEVVVPFSDLLFHVNGKSDSQESECIFGLMESSEETWTLGDAFLRRAYILYDLESEQVGIAQAKYTNETRIEFLK</sequence>
<dbReference type="PRINTS" id="PR00792">
    <property type="entry name" value="PEPSIN"/>
</dbReference>
<keyword evidence="5 8" id="KW-0378">Hydrolase</keyword>
<dbReference type="GO" id="GO:0071944">
    <property type="term" value="C:cell periphery"/>
    <property type="evidence" value="ECO:0007669"/>
    <property type="project" value="UniProtKB-ARBA"/>
</dbReference>
<keyword evidence="7" id="KW-1015">Disulfide bond</keyword>
<feature type="active site" evidence="6">
    <location>
        <position position="102"/>
    </location>
</feature>
<name>A0AAV5QVM1_9ASCO</name>
<dbReference type="InterPro" id="IPR033121">
    <property type="entry name" value="PEPTIDASE_A1"/>
</dbReference>
<keyword evidence="2 8" id="KW-0645">Protease</keyword>
<keyword evidence="3 9" id="KW-0732">Signal</keyword>
<dbReference type="Pfam" id="PF00026">
    <property type="entry name" value="Asp"/>
    <property type="match status" value="1"/>
</dbReference>
<gene>
    <name evidence="11" type="ORF">DASC09_058210</name>
</gene>
<evidence type="ECO:0000313" key="12">
    <source>
        <dbReference type="Proteomes" id="UP001360560"/>
    </source>
</evidence>
<keyword evidence="12" id="KW-1185">Reference proteome</keyword>
<evidence type="ECO:0000256" key="4">
    <source>
        <dbReference type="ARBA" id="ARBA00022750"/>
    </source>
</evidence>
<feature type="active site" evidence="6">
    <location>
        <position position="321"/>
    </location>
</feature>
<comment type="caution">
    <text evidence="11">The sequence shown here is derived from an EMBL/GenBank/DDBJ whole genome shotgun (WGS) entry which is preliminary data.</text>
</comment>
<dbReference type="GO" id="GO:0006508">
    <property type="term" value="P:proteolysis"/>
    <property type="evidence" value="ECO:0007669"/>
    <property type="project" value="UniProtKB-KW"/>
</dbReference>
<dbReference type="GeneID" id="90076470"/>
<evidence type="ECO:0000256" key="2">
    <source>
        <dbReference type="ARBA" id="ARBA00022670"/>
    </source>
</evidence>
<feature type="domain" description="Peptidase A1" evidence="10">
    <location>
        <begin position="84"/>
        <end position="429"/>
    </location>
</feature>
<evidence type="ECO:0000256" key="3">
    <source>
        <dbReference type="ARBA" id="ARBA00022729"/>
    </source>
</evidence>
<evidence type="ECO:0000256" key="9">
    <source>
        <dbReference type="SAM" id="SignalP"/>
    </source>
</evidence>
<dbReference type="SUPFAM" id="SSF50630">
    <property type="entry name" value="Acid proteases"/>
    <property type="match status" value="1"/>
</dbReference>
<evidence type="ECO:0000256" key="5">
    <source>
        <dbReference type="ARBA" id="ARBA00022801"/>
    </source>
</evidence>
<dbReference type="PROSITE" id="PS00141">
    <property type="entry name" value="ASP_PROTEASE"/>
    <property type="match status" value="1"/>
</dbReference>
<dbReference type="RefSeq" id="XP_064855477.1">
    <property type="nucleotide sequence ID" value="XM_064999405.1"/>
</dbReference>
<dbReference type="InterPro" id="IPR021109">
    <property type="entry name" value="Peptidase_aspartic_dom_sf"/>
</dbReference>
<dbReference type="EMBL" id="BTFZ01000020">
    <property type="protein sequence ID" value="GMM38482.1"/>
    <property type="molecule type" value="Genomic_DNA"/>
</dbReference>
<evidence type="ECO:0000256" key="6">
    <source>
        <dbReference type="PIRSR" id="PIRSR601461-1"/>
    </source>
</evidence>
<proteinExistence type="inferred from homology"/>
<evidence type="ECO:0000259" key="10">
    <source>
        <dbReference type="PROSITE" id="PS51767"/>
    </source>
</evidence>
<keyword evidence="4 8" id="KW-0064">Aspartyl protease</keyword>
<feature type="signal peptide" evidence="9">
    <location>
        <begin position="1"/>
        <end position="20"/>
    </location>
</feature>
<dbReference type="AlphaFoldDB" id="A0AAV5QVM1"/>
<evidence type="ECO:0000256" key="8">
    <source>
        <dbReference type="RuleBase" id="RU000454"/>
    </source>
</evidence>
<dbReference type="Gene3D" id="2.40.70.10">
    <property type="entry name" value="Acid Proteases"/>
    <property type="match status" value="2"/>
</dbReference>
<dbReference type="InterPro" id="IPR001969">
    <property type="entry name" value="Aspartic_peptidase_AS"/>
</dbReference>
<organism evidence="11 12">
    <name type="scientific">Saccharomycopsis crataegensis</name>
    <dbReference type="NCBI Taxonomy" id="43959"/>
    <lineage>
        <taxon>Eukaryota</taxon>
        <taxon>Fungi</taxon>
        <taxon>Dikarya</taxon>
        <taxon>Ascomycota</taxon>
        <taxon>Saccharomycotina</taxon>
        <taxon>Saccharomycetes</taxon>
        <taxon>Saccharomycopsidaceae</taxon>
        <taxon>Saccharomycopsis</taxon>
    </lineage>
</organism>
<evidence type="ECO:0000256" key="7">
    <source>
        <dbReference type="PIRSR" id="PIRSR601461-2"/>
    </source>
</evidence>
<feature type="disulfide bond" evidence="7">
    <location>
        <begin position="355"/>
        <end position="393"/>
    </location>
</feature>
<dbReference type="Proteomes" id="UP001360560">
    <property type="component" value="Unassembled WGS sequence"/>
</dbReference>
<feature type="chain" id="PRO_5043360781" description="Peptidase A1 domain-containing protein" evidence="9">
    <location>
        <begin position="21"/>
        <end position="443"/>
    </location>
</feature>
<protein>
    <recommendedName>
        <fullName evidence="10">Peptidase A1 domain-containing protein</fullName>
    </recommendedName>
</protein>
<dbReference type="InterPro" id="IPR033876">
    <property type="entry name" value="SAP-like"/>
</dbReference>